<gene>
    <name evidence="3" type="ORF">BN869_000001154_1</name>
</gene>
<dbReference type="EMBL" id="CDPU01000002">
    <property type="protein sequence ID" value="CEO45099.1"/>
    <property type="molecule type" value="Genomic_DNA"/>
</dbReference>
<evidence type="ECO:0000313" key="3">
    <source>
        <dbReference type="EMBL" id="CEO45099.1"/>
    </source>
</evidence>
<organism evidence="3">
    <name type="scientific">Bionectria ochroleuca</name>
    <name type="common">Gliocladium roseum</name>
    <dbReference type="NCBI Taxonomy" id="29856"/>
    <lineage>
        <taxon>Eukaryota</taxon>
        <taxon>Fungi</taxon>
        <taxon>Dikarya</taxon>
        <taxon>Ascomycota</taxon>
        <taxon>Pezizomycotina</taxon>
        <taxon>Sordariomycetes</taxon>
        <taxon>Hypocreomycetidae</taxon>
        <taxon>Hypocreales</taxon>
        <taxon>Bionectriaceae</taxon>
        <taxon>Clonostachys</taxon>
    </lineage>
</organism>
<feature type="domain" description="N-acetyltransferase" evidence="2">
    <location>
        <begin position="25"/>
        <end position="213"/>
    </location>
</feature>
<reference evidence="3" key="1">
    <citation type="submission" date="2015-01" db="EMBL/GenBank/DDBJ databases">
        <authorList>
            <person name="Durling Mikael"/>
        </authorList>
    </citation>
    <scope>NUCLEOTIDE SEQUENCE</scope>
</reference>
<dbReference type="PROSITE" id="PS51186">
    <property type="entry name" value="GNAT"/>
    <property type="match status" value="1"/>
</dbReference>
<protein>
    <recommendedName>
        <fullName evidence="2">N-acetyltransferase domain-containing protein</fullName>
    </recommendedName>
</protein>
<evidence type="ECO:0000256" key="1">
    <source>
        <dbReference type="SAM" id="MobiDB-lite"/>
    </source>
</evidence>
<dbReference type="InterPro" id="IPR000182">
    <property type="entry name" value="GNAT_dom"/>
</dbReference>
<dbReference type="AlphaFoldDB" id="A0A0B7JK37"/>
<dbReference type="InterPro" id="IPR016181">
    <property type="entry name" value="Acyl_CoA_acyltransferase"/>
</dbReference>
<dbReference type="SUPFAM" id="SSF55729">
    <property type="entry name" value="Acyl-CoA N-acyltransferases (Nat)"/>
    <property type="match status" value="1"/>
</dbReference>
<name>A0A0B7JK37_BIOOC</name>
<evidence type="ECO:0000259" key="2">
    <source>
        <dbReference type="PROSITE" id="PS51186"/>
    </source>
</evidence>
<dbReference type="GO" id="GO:0016747">
    <property type="term" value="F:acyltransferase activity, transferring groups other than amino-acyl groups"/>
    <property type="evidence" value="ECO:0007669"/>
    <property type="project" value="InterPro"/>
</dbReference>
<dbReference type="Gene3D" id="3.40.630.30">
    <property type="match status" value="1"/>
</dbReference>
<feature type="region of interest" description="Disordered" evidence="1">
    <location>
        <begin position="1"/>
        <end position="21"/>
    </location>
</feature>
<accession>A0A0B7JK37</accession>
<proteinExistence type="predicted"/>
<dbReference type="Pfam" id="PF00583">
    <property type="entry name" value="Acetyltransf_1"/>
    <property type="match status" value="1"/>
</dbReference>
<dbReference type="CDD" id="cd04301">
    <property type="entry name" value="NAT_SF"/>
    <property type="match status" value="1"/>
</dbReference>
<sequence length="213" mass="22996">MNPISLESGKSINKAGADPCRPDRVVLRPGTVDDVPAVARLMDLAVEWLVRQGITKQWGTQQPSEIPDRIKQFTSFAESGGLWVAVDKFSGAESSNAAKDVSGVNGSSSRPGGVVGAIAVGDATPYVKPAEEPELYIKGFLTDRSWAGRGIGAMLLAKARQLARDAGVSVLRVDCYRGDDGKLVKYYESQGFVKMEEFQVHDWPGQVLMQRLG</sequence>